<evidence type="ECO:0000256" key="1">
    <source>
        <dbReference type="ARBA" id="ARBA00022679"/>
    </source>
</evidence>
<dbReference type="Gene3D" id="3.40.630.30">
    <property type="match status" value="1"/>
</dbReference>
<dbReference type="PANTHER" id="PTHR42919">
    <property type="entry name" value="N-ALPHA-ACETYLTRANSFERASE"/>
    <property type="match status" value="1"/>
</dbReference>
<keyword evidence="5" id="KW-1185">Reference proteome</keyword>
<feature type="domain" description="N-acetyltransferase" evidence="3">
    <location>
        <begin position="121"/>
        <end position="259"/>
    </location>
</feature>
<dbReference type="InterPro" id="IPR051556">
    <property type="entry name" value="N-term/lysine_N-AcTrnsfr"/>
</dbReference>
<dbReference type="InterPro" id="IPR000182">
    <property type="entry name" value="GNAT_dom"/>
</dbReference>
<dbReference type="CDD" id="cd04301">
    <property type="entry name" value="NAT_SF"/>
    <property type="match status" value="1"/>
</dbReference>
<evidence type="ECO:0000313" key="4">
    <source>
        <dbReference type="EMBL" id="MBP1906150.1"/>
    </source>
</evidence>
<comment type="caution">
    <text evidence="4">The sequence shown here is derived from an EMBL/GenBank/DDBJ whole genome shotgun (WGS) entry which is preliminary data.</text>
</comment>
<keyword evidence="1" id="KW-0808">Transferase</keyword>
<reference evidence="4 5" key="1">
    <citation type="submission" date="2021-03" db="EMBL/GenBank/DDBJ databases">
        <title>Genomic Encyclopedia of Type Strains, Phase IV (KMG-IV): sequencing the most valuable type-strain genomes for metagenomic binning, comparative biology and taxonomic classification.</title>
        <authorList>
            <person name="Goeker M."/>
        </authorList>
    </citation>
    <scope>NUCLEOTIDE SEQUENCE [LARGE SCALE GENOMIC DNA]</scope>
    <source>
        <strain evidence="4 5">DSM 14349</strain>
    </source>
</reference>
<organism evidence="4 5">
    <name type="scientific">Paenibacillus turicensis</name>
    <dbReference type="NCBI Taxonomy" id="160487"/>
    <lineage>
        <taxon>Bacteria</taxon>
        <taxon>Bacillati</taxon>
        <taxon>Bacillota</taxon>
        <taxon>Bacilli</taxon>
        <taxon>Bacillales</taxon>
        <taxon>Paenibacillaceae</taxon>
        <taxon>Paenibacillus</taxon>
    </lineage>
</organism>
<name>A0ABS4FUB2_9BACL</name>
<dbReference type="RefSeq" id="WP_210089756.1">
    <property type="nucleotide sequence ID" value="NZ_JAGGKG010000013.1"/>
</dbReference>
<dbReference type="PANTHER" id="PTHR42919:SF8">
    <property type="entry name" value="N-ALPHA-ACETYLTRANSFERASE 50"/>
    <property type="match status" value="1"/>
</dbReference>
<dbReference type="InterPro" id="IPR016181">
    <property type="entry name" value="Acyl_CoA_acyltransferase"/>
</dbReference>
<sequence length="259" mass="29602">MITESTFNTIIDKSKSYTYSSINYVDYEDCKHADVLCDQEGLILLQDNTQTPQMLYFATNHFAALLTFIANLSGELRLHFVPRQYAKQLEQLGFIEWGEYTDYWNDSLADTANDLNTQDKIEFLKENECQEVSLVSQKCRLQSRGFEGETEAWFTAWLCENKVIIARKESAIVGFCCVSIYNEGTTLWIREIAVDPQYQGLGYGKQLMEQAIQFGAANGAIKGFLAADILNKRAIAMYEKYDFHTKGSDSELQMIKTLK</sequence>
<dbReference type="EMBL" id="JAGGKG010000013">
    <property type="protein sequence ID" value="MBP1906150.1"/>
    <property type="molecule type" value="Genomic_DNA"/>
</dbReference>
<evidence type="ECO:0000259" key="3">
    <source>
        <dbReference type="PROSITE" id="PS51186"/>
    </source>
</evidence>
<gene>
    <name evidence="4" type="ORF">J2Z32_002799</name>
</gene>
<proteinExistence type="predicted"/>
<dbReference type="SUPFAM" id="SSF55729">
    <property type="entry name" value="Acyl-CoA N-acyltransferases (Nat)"/>
    <property type="match status" value="1"/>
</dbReference>
<dbReference type="Proteomes" id="UP001519272">
    <property type="component" value="Unassembled WGS sequence"/>
</dbReference>
<dbReference type="PROSITE" id="PS51186">
    <property type="entry name" value="GNAT"/>
    <property type="match status" value="1"/>
</dbReference>
<accession>A0ABS4FUB2</accession>
<evidence type="ECO:0000313" key="5">
    <source>
        <dbReference type="Proteomes" id="UP001519272"/>
    </source>
</evidence>
<keyword evidence="2" id="KW-0012">Acyltransferase</keyword>
<evidence type="ECO:0000256" key="2">
    <source>
        <dbReference type="ARBA" id="ARBA00023315"/>
    </source>
</evidence>
<protein>
    <submittedName>
        <fullName evidence="4">Ribosomal protein S18 acetylase RimI-like enzyme</fullName>
    </submittedName>
</protein>
<dbReference type="Pfam" id="PF00583">
    <property type="entry name" value="Acetyltransf_1"/>
    <property type="match status" value="1"/>
</dbReference>